<name>A0A9J6AVR8_SOLCO</name>
<comment type="caution">
    <text evidence="2">The sequence shown here is derived from an EMBL/GenBank/DDBJ whole genome shotgun (WGS) entry which is preliminary data.</text>
</comment>
<dbReference type="EMBL" id="JACXVP010000002">
    <property type="protein sequence ID" value="KAG5628223.1"/>
    <property type="molecule type" value="Genomic_DNA"/>
</dbReference>
<evidence type="ECO:0000313" key="3">
    <source>
        <dbReference type="Proteomes" id="UP000824120"/>
    </source>
</evidence>
<protein>
    <submittedName>
        <fullName evidence="2">Uncharacterized protein</fullName>
    </submittedName>
</protein>
<evidence type="ECO:0000313" key="2">
    <source>
        <dbReference type="EMBL" id="KAG5628223.1"/>
    </source>
</evidence>
<keyword evidence="3" id="KW-1185">Reference proteome</keyword>
<keyword evidence="1" id="KW-0472">Membrane</keyword>
<keyword evidence="1" id="KW-0812">Transmembrane</keyword>
<sequence length="65" mass="7629">MYSRTSLGKCQYVKLVKVDIAPVLVYEFIHVIVLMLNRKFPTYILYLRSILIIQQRAKSILESIV</sequence>
<organism evidence="2 3">
    <name type="scientific">Solanum commersonii</name>
    <name type="common">Commerson's wild potato</name>
    <name type="synonym">Commerson's nightshade</name>
    <dbReference type="NCBI Taxonomy" id="4109"/>
    <lineage>
        <taxon>Eukaryota</taxon>
        <taxon>Viridiplantae</taxon>
        <taxon>Streptophyta</taxon>
        <taxon>Embryophyta</taxon>
        <taxon>Tracheophyta</taxon>
        <taxon>Spermatophyta</taxon>
        <taxon>Magnoliopsida</taxon>
        <taxon>eudicotyledons</taxon>
        <taxon>Gunneridae</taxon>
        <taxon>Pentapetalae</taxon>
        <taxon>asterids</taxon>
        <taxon>lamiids</taxon>
        <taxon>Solanales</taxon>
        <taxon>Solanaceae</taxon>
        <taxon>Solanoideae</taxon>
        <taxon>Solaneae</taxon>
        <taxon>Solanum</taxon>
    </lineage>
</organism>
<gene>
    <name evidence="2" type="ORF">H5410_013441</name>
</gene>
<reference evidence="2 3" key="1">
    <citation type="submission" date="2020-09" db="EMBL/GenBank/DDBJ databases">
        <title>De no assembly of potato wild relative species, Solanum commersonii.</title>
        <authorList>
            <person name="Cho K."/>
        </authorList>
    </citation>
    <scope>NUCLEOTIDE SEQUENCE [LARGE SCALE GENOMIC DNA]</scope>
    <source>
        <strain evidence="2">LZ3.2</strain>
        <tissue evidence="2">Leaf</tissue>
    </source>
</reference>
<dbReference type="Proteomes" id="UP000824120">
    <property type="component" value="Chromosome 2"/>
</dbReference>
<evidence type="ECO:0000256" key="1">
    <source>
        <dbReference type="SAM" id="Phobius"/>
    </source>
</evidence>
<keyword evidence="1" id="KW-1133">Transmembrane helix</keyword>
<accession>A0A9J6AVR8</accession>
<feature type="non-terminal residue" evidence="2">
    <location>
        <position position="65"/>
    </location>
</feature>
<feature type="transmembrane region" description="Helical" evidence="1">
    <location>
        <begin position="20"/>
        <end position="37"/>
    </location>
</feature>
<dbReference type="AlphaFoldDB" id="A0A9J6AVR8"/>
<proteinExistence type="predicted"/>